<keyword evidence="5 7" id="KW-0560">Oxidoreductase</keyword>
<evidence type="ECO:0000256" key="7">
    <source>
        <dbReference type="RuleBase" id="RU362125"/>
    </source>
</evidence>
<sequence length="590" mass="64588">MSQTREHGAAFFVAPQSPEQIFTPEDFTDEHRMIAKTTFDFVNGDILPVADQLEHQDWDLTVKLLHKAGDLGLLAVDVPEAYEGLGLDKVTSSLITEYMTRGGSFALSYGAHVGIGSLPIVYFGNEDQKRRYLPDLATGRKFAAYALTEPGSGSDALGARTTAKLSEDGKYYILNGTKQFITNSAFADLFIVYAKIDGEQFSAFIVERNFKGVSTGPEEKKMGIKASSTRPLILEDVHVPVENLLGEAGKGHVIAFNILNIGRYKLAVGCVGGIKAALETAVKYAKTREQFKRPIASFPLIQGKIADMAMRGYIAESIAYRTTGAIDHALSEVDLSGEDAGRKAAKAIEEFAIECSINKVFASEALDFTVDEGLQIHGGAGFIQEYAIERMYRDSRINRIFEGTNEINRLLIPGTLMKKALKGEVALLQAAQGLQEELLGILEPADESELLGIERHAVEMTRKIFLFVGGLAVQTYGQKLEREQEILANLADLAMALYAMETALLRALKTQANEGSNAQLQGDYVRLFVAETFPEVERIAKDTLAAMQDGDTLRTSLAVLRKLTRIAPANTVELKRRIAARIIEAEGYLA</sequence>
<feature type="domain" description="Acyl-CoA oxidase/dehydrogenase middle" evidence="9">
    <location>
        <begin position="144"/>
        <end position="237"/>
    </location>
</feature>
<feature type="domain" description="Acyl-CoA dehydrogenase-like C-terminal" evidence="11">
    <location>
        <begin position="461"/>
        <end position="562"/>
    </location>
</feature>
<name>A0A2U3DCE1_SULT2</name>
<dbReference type="PROSITE" id="PS00072">
    <property type="entry name" value="ACYL_COA_DH_1"/>
    <property type="match status" value="1"/>
</dbReference>
<evidence type="ECO:0000259" key="9">
    <source>
        <dbReference type="Pfam" id="PF02770"/>
    </source>
</evidence>
<dbReference type="PROSITE" id="PS00073">
    <property type="entry name" value="ACYL_COA_DH_2"/>
    <property type="match status" value="1"/>
</dbReference>
<dbReference type="Pfam" id="PF02770">
    <property type="entry name" value="Acyl-CoA_dh_M"/>
    <property type="match status" value="1"/>
</dbReference>
<dbReference type="SUPFAM" id="SSF56645">
    <property type="entry name" value="Acyl-CoA dehydrogenase NM domain-like"/>
    <property type="match status" value="1"/>
</dbReference>
<evidence type="ECO:0000256" key="4">
    <source>
        <dbReference type="ARBA" id="ARBA00022827"/>
    </source>
</evidence>
<dbReference type="OrthoDB" id="9802447at2"/>
<dbReference type="Gene3D" id="1.20.140.10">
    <property type="entry name" value="Butyryl-CoA Dehydrogenase, subunit A, domain 3"/>
    <property type="match status" value="2"/>
</dbReference>
<dbReference type="InterPro" id="IPR006091">
    <property type="entry name" value="Acyl-CoA_Oxase/DH_mid-dom"/>
</dbReference>
<dbReference type="InterPro" id="IPR006089">
    <property type="entry name" value="Acyl-CoA_DH_CS"/>
</dbReference>
<feature type="domain" description="Acyl-CoA dehydrogenase/oxidase N-terminal" evidence="10">
    <location>
        <begin position="28"/>
        <end position="139"/>
    </location>
</feature>
<evidence type="ECO:0000256" key="2">
    <source>
        <dbReference type="ARBA" id="ARBA00009347"/>
    </source>
</evidence>
<dbReference type="InterPro" id="IPR009075">
    <property type="entry name" value="AcylCo_DH/oxidase_C"/>
</dbReference>
<dbReference type="Pfam" id="PF00441">
    <property type="entry name" value="Acyl-CoA_dh_1"/>
    <property type="match status" value="1"/>
</dbReference>
<dbReference type="InterPro" id="IPR049426">
    <property type="entry name" value="Acyl-CoA-dh-like_C"/>
</dbReference>
<comment type="similarity">
    <text evidence="2 7">Belongs to the acyl-CoA dehydrogenase family.</text>
</comment>
<evidence type="ECO:0000259" key="11">
    <source>
        <dbReference type="Pfam" id="PF21263"/>
    </source>
</evidence>
<organism evidence="12 13">
    <name type="scientific">Sulfoacidibacillus thermotolerans</name>
    <name type="common">Acidibacillus sulfuroxidans</name>
    <dbReference type="NCBI Taxonomy" id="1765684"/>
    <lineage>
        <taxon>Bacteria</taxon>
        <taxon>Bacillati</taxon>
        <taxon>Bacillota</taxon>
        <taxon>Bacilli</taxon>
        <taxon>Bacillales</taxon>
        <taxon>Alicyclobacillaceae</taxon>
        <taxon>Sulfoacidibacillus</taxon>
    </lineage>
</organism>
<evidence type="ECO:0000256" key="5">
    <source>
        <dbReference type="ARBA" id="ARBA00023002"/>
    </source>
</evidence>
<evidence type="ECO:0000259" key="8">
    <source>
        <dbReference type="Pfam" id="PF00441"/>
    </source>
</evidence>
<dbReference type="InterPro" id="IPR013786">
    <property type="entry name" value="AcylCoA_DH/ox_N"/>
</dbReference>
<dbReference type="GO" id="GO:0003995">
    <property type="term" value="F:acyl-CoA dehydrogenase activity"/>
    <property type="evidence" value="ECO:0007669"/>
    <property type="project" value="InterPro"/>
</dbReference>
<dbReference type="AlphaFoldDB" id="A0A2U3DCE1"/>
<evidence type="ECO:0000313" key="13">
    <source>
        <dbReference type="Proteomes" id="UP000245380"/>
    </source>
</evidence>
<reference evidence="12 13" key="1">
    <citation type="submission" date="2016-11" db="EMBL/GenBank/DDBJ databases">
        <title>Comparative genomics of Acidibacillus ferroxidans species.</title>
        <authorList>
            <person name="Oliveira G."/>
            <person name="Nunes G."/>
            <person name="Oliveira R."/>
            <person name="Araujo F."/>
            <person name="Salim A."/>
            <person name="Scholte L."/>
            <person name="Morais D."/>
            <person name="Nancucheo I."/>
            <person name="Johnson D.B."/>
            <person name="Grail B."/>
            <person name="Bittencourt J."/>
            <person name="Valadares R."/>
        </authorList>
    </citation>
    <scope>NUCLEOTIDE SEQUENCE [LARGE SCALE GENOMIC DNA]</scope>
    <source>
        <strain evidence="12 13">Y002</strain>
    </source>
</reference>
<dbReference type="Proteomes" id="UP000245380">
    <property type="component" value="Unassembled WGS sequence"/>
</dbReference>
<dbReference type="PANTHER" id="PTHR43884">
    <property type="entry name" value="ACYL-COA DEHYDROGENASE"/>
    <property type="match status" value="1"/>
</dbReference>
<dbReference type="FunFam" id="2.40.110.10:FF:000001">
    <property type="entry name" value="Acyl-CoA dehydrogenase, mitochondrial"/>
    <property type="match status" value="1"/>
</dbReference>
<dbReference type="RefSeq" id="WP_109429554.1">
    <property type="nucleotide sequence ID" value="NZ_MPDK01000002.1"/>
</dbReference>
<keyword evidence="3 7" id="KW-0285">Flavoprotein</keyword>
<dbReference type="InterPro" id="IPR037069">
    <property type="entry name" value="AcylCoA_DH/ox_N_sf"/>
</dbReference>
<keyword evidence="4 7" id="KW-0274">FAD</keyword>
<dbReference type="GO" id="GO:0050660">
    <property type="term" value="F:flavin adenine dinucleotide binding"/>
    <property type="evidence" value="ECO:0007669"/>
    <property type="project" value="InterPro"/>
</dbReference>
<dbReference type="InterPro" id="IPR009100">
    <property type="entry name" value="AcylCoA_DH/oxidase_NM_dom_sf"/>
</dbReference>
<evidence type="ECO:0000313" key="12">
    <source>
        <dbReference type="EMBL" id="PWI58954.1"/>
    </source>
</evidence>
<evidence type="ECO:0000256" key="1">
    <source>
        <dbReference type="ARBA" id="ARBA00001974"/>
    </source>
</evidence>
<dbReference type="EMBL" id="MPDK01000002">
    <property type="protein sequence ID" value="PWI58954.1"/>
    <property type="molecule type" value="Genomic_DNA"/>
</dbReference>
<evidence type="ECO:0000256" key="3">
    <source>
        <dbReference type="ARBA" id="ARBA00022630"/>
    </source>
</evidence>
<accession>A0A2U3DCE1</accession>
<dbReference type="SUPFAM" id="SSF47203">
    <property type="entry name" value="Acyl-CoA dehydrogenase C-terminal domain-like"/>
    <property type="match status" value="1"/>
</dbReference>
<gene>
    <name evidence="12" type="ORF">BM613_02460</name>
</gene>
<comment type="catalytic activity">
    <reaction evidence="6">
        <text>a 2,3-saturated acyl-CoA + A = a 2,3-dehydroacyl-CoA + AH2</text>
        <dbReference type="Rhea" id="RHEA:48608"/>
        <dbReference type="ChEBI" id="CHEBI:13193"/>
        <dbReference type="ChEBI" id="CHEBI:17499"/>
        <dbReference type="ChEBI" id="CHEBI:60015"/>
        <dbReference type="ChEBI" id="CHEBI:65111"/>
    </reaction>
</comment>
<dbReference type="FunFam" id="1.10.540.10:FF:000001">
    <property type="entry name" value="Very long-chain-specific acyl-CoA dehydrogenase, mitochondrial"/>
    <property type="match status" value="1"/>
</dbReference>
<protein>
    <submittedName>
        <fullName evidence="12">Acyl-CoA dehydrogenase</fullName>
    </submittedName>
</protein>
<comment type="cofactor">
    <cofactor evidence="1 7">
        <name>FAD</name>
        <dbReference type="ChEBI" id="CHEBI:57692"/>
    </cofactor>
</comment>
<dbReference type="Gene3D" id="2.40.110.10">
    <property type="entry name" value="Butyryl-CoA Dehydrogenase, subunit A, domain 2"/>
    <property type="match status" value="1"/>
</dbReference>
<dbReference type="Gene3D" id="1.10.540.10">
    <property type="entry name" value="Acyl-CoA dehydrogenase/oxidase, N-terminal domain"/>
    <property type="match status" value="1"/>
</dbReference>
<dbReference type="InterPro" id="IPR036250">
    <property type="entry name" value="AcylCo_DH-like_C"/>
</dbReference>
<dbReference type="PANTHER" id="PTHR43884:SF12">
    <property type="entry name" value="ISOVALERYL-COA DEHYDROGENASE, MITOCHONDRIAL-RELATED"/>
    <property type="match status" value="1"/>
</dbReference>
<evidence type="ECO:0000256" key="6">
    <source>
        <dbReference type="ARBA" id="ARBA00052546"/>
    </source>
</evidence>
<dbReference type="Pfam" id="PF21263">
    <property type="entry name" value="Acyl-CoA-dh_C"/>
    <property type="match status" value="1"/>
</dbReference>
<keyword evidence="13" id="KW-1185">Reference proteome</keyword>
<dbReference type="FunFam" id="1.20.140.10:FF:000019">
    <property type="entry name" value="Acyl-CoA dehydrogenase"/>
    <property type="match status" value="1"/>
</dbReference>
<evidence type="ECO:0000259" key="10">
    <source>
        <dbReference type="Pfam" id="PF02771"/>
    </source>
</evidence>
<proteinExistence type="inferred from homology"/>
<comment type="caution">
    <text evidence="12">The sequence shown here is derived from an EMBL/GenBank/DDBJ whole genome shotgun (WGS) entry which is preliminary data.</text>
</comment>
<dbReference type="Pfam" id="PF02771">
    <property type="entry name" value="Acyl-CoA_dh_N"/>
    <property type="match status" value="1"/>
</dbReference>
<feature type="domain" description="Acyl-CoA dehydrogenase/oxidase C-terminal" evidence="8">
    <location>
        <begin position="249"/>
        <end position="412"/>
    </location>
</feature>
<dbReference type="InterPro" id="IPR046373">
    <property type="entry name" value="Acyl-CoA_Oxase/DH_mid-dom_sf"/>
</dbReference>